<dbReference type="Proteomes" id="UP001176941">
    <property type="component" value="Chromosome 24"/>
</dbReference>
<accession>A0ABN8YUK7</accession>
<protein>
    <submittedName>
        <fullName evidence="1">Uncharacterized protein</fullName>
    </submittedName>
</protein>
<dbReference type="EMBL" id="OX459960">
    <property type="protein sequence ID" value="CAI9165184.1"/>
    <property type="molecule type" value="Genomic_DNA"/>
</dbReference>
<proteinExistence type="predicted"/>
<name>A0ABN8YUK7_RANTA</name>
<reference evidence="1" key="1">
    <citation type="submission" date="2023-04" db="EMBL/GenBank/DDBJ databases">
        <authorList>
            <consortium name="ELIXIR-Norway"/>
        </authorList>
    </citation>
    <scope>NUCLEOTIDE SEQUENCE [LARGE SCALE GENOMIC DNA]</scope>
</reference>
<evidence type="ECO:0000313" key="1">
    <source>
        <dbReference type="EMBL" id="CAI9165184.1"/>
    </source>
</evidence>
<organism evidence="1 2">
    <name type="scientific">Rangifer tarandus platyrhynchus</name>
    <name type="common">Svalbard reindeer</name>
    <dbReference type="NCBI Taxonomy" id="3082113"/>
    <lineage>
        <taxon>Eukaryota</taxon>
        <taxon>Metazoa</taxon>
        <taxon>Chordata</taxon>
        <taxon>Craniata</taxon>
        <taxon>Vertebrata</taxon>
        <taxon>Euteleostomi</taxon>
        <taxon>Mammalia</taxon>
        <taxon>Eutheria</taxon>
        <taxon>Laurasiatheria</taxon>
        <taxon>Artiodactyla</taxon>
        <taxon>Ruminantia</taxon>
        <taxon>Pecora</taxon>
        <taxon>Cervidae</taxon>
        <taxon>Odocoileinae</taxon>
        <taxon>Rangifer</taxon>
    </lineage>
</organism>
<evidence type="ECO:0000313" key="2">
    <source>
        <dbReference type="Proteomes" id="UP001176941"/>
    </source>
</evidence>
<sequence>MRRCLTSLVIREMQIKNKLVIKVAKIFKNCSKCWCDWSNWNCHMWLVGMYRDTATLENSLAMCYIVKHNICHLAVLLLGLLMAIQRVLCSCSQRYSDDWIQTDEWINTVYLYYGIHHSPKIHHIPFLKG</sequence>
<gene>
    <name evidence="1" type="ORF">MRATA1EN1_LOCUS14146</name>
</gene>
<keyword evidence="2" id="KW-1185">Reference proteome</keyword>